<dbReference type="EMBL" id="LAZR01000272">
    <property type="protein sequence ID" value="KKN77893.1"/>
    <property type="molecule type" value="Genomic_DNA"/>
</dbReference>
<feature type="region of interest" description="Disordered" evidence="1">
    <location>
        <begin position="1"/>
        <end position="31"/>
    </location>
</feature>
<proteinExistence type="predicted"/>
<evidence type="ECO:0000313" key="2">
    <source>
        <dbReference type="EMBL" id="KKN77893.1"/>
    </source>
</evidence>
<feature type="region of interest" description="Disordered" evidence="1">
    <location>
        <begin position="263"/>
        <end position="307"/>
    </location>
</feature>
<sequence length="307" mass="34385">MARTLLSGGGLRRPGVTRSLPALAPAEPGTPSGIVQGRLALSKKQLQDKVNYNRGQIIKHGKAQGLDNTRINESIKRLYANADQKVMKLTQATETQTAGIAEMDQFGRIGGVTPDAVSRAKFRMVGGPEADRMIREPKAPTQVDPIREYGTLDVLRGRIESDEKQFRVHPAGRIPSWWRSSKQGSWWFDEKQAMEELEIKDPTMVSYDDKGRPVQGAWRKARPEEVKQYRDIIRTKEQIKQQQDVILKGPDFTNRLRSTAVRSGRMAGGPLGDQVADYMEQKQAGPQESDDFSKMSEEELRQIAGGR</sequence>
<reference evidence="2" key="1">
    <citation type="journal article" date="2015" name="Nature">
        <title>Complex archaea that bridge the gap between prokaryotes and eukaryotes.</title>
        <authorList>
            <person name="Spang A."/>
            <person name="Saw J.H."/>
            <person name="Jorgensen S.L."/>
            <person name="Zaremba-Niedzwiedzka K."/>
            <person name="Martijn J."/>
            <person name="Lind A.E."/>
            <person name="van Eijk R."/>
            <person name="Schleper C."/>
            <person name="Guy L."/>
            <person name="Ettema T.J."/>
        </authorList>
    </citation>
    <scope>NUCLEOTIDE SEQUENCE</scope>
</reference>
<name>A0A0F9WHN1_9ZZZZ</name>
<feature type="compositionally biased region" description="Basic and acidic residues" evidence="1">
    <location>
        <begin position="291"/>
        <end position="301"/>
    </location>
</feature>
<protein>
    <submittedName>
        <fullName evidence="2">Uncharacterized protein</fullName>
    </submittedName>
</protein>
<dbReference type="AlphaFoldDB" id="A0A0F9WHN1"/>
<accession>A0A0F9WHN1</accession>
<evidence type="ECO:0000256" key="1">
    <source>
        <dbReference type="SAM" id="MobiDB-lite"/>
    </source>
</evidence>
<gene>
    <name evidence="2" type="ORF">LCGC14_0356300</name>
</gene>
<organism evidence="2">
    <name type="scientific">marine sediment metagenome</name>
    <dbReference type="NCBI Taxonomy" id="412755"/>
    <lineage>
        <taxon>unclassified sequences</taxon>
        <taxon>metagenomes</taxon>
        <taxon>ecological metagenomes</taxon>
    </lineage>
</organism>
<comment type="caution">
    <text evidence="2">The sequence shown here is derived from an EMBL/GenBank/DDBJ whole genome shotgun (WGS) entry which is preliminary data.</text>
</comment>